<accession>A0ABV7YZW3</accession>
<dbReference type="RefSeq" id="WP_379839765.1">
    <property type="nucleotide sequence ID" value="NZ_JBHRYQ010000001.1"/>
</dbReference>
<organism evidence="1 2">
    <name type="scientific">Lacihabitans lacunae</name>
    <dbReference type="NCBI Taxonomy" id="1028214"/>
    <lineage>
        <taxon>Bacteria</taxon>
        <taxon>Pseudomonadati</taxon>
        <taxon>Bacteroidota</taxon>
        <taxon>Cytophagia</taxon>
        <taxon>Cytophagales</taxon>
        <taxon>Leadbetterellaceae</taxon>
        <taxon>Lacihabitans</taxon>
    </lineage>
</organism>
<gene>
    <name evidence="1" type="ORF">ACFOOI_19505</name>
</gene>
<dbReference type="Proteomes" id="UP001595616">
    <property type="component" value="Unassembled WGS sequence"/>
</dbReference>
<evidence type="ECO:0000313" key="1">
    <source>
        <dbReference type="EMBL" id="MFC3812859.1"/>
    </source>
</evidence>
<comment type="caution">
    <text evidence="1">The sequence shown here is derived from an EMBL/GenBank/DDBJ whole genome shotgun (WGS) entry which is preliminary data.</text>
</comment>
<sequence length="163" mass="17963">MKKFLITVVVTFTTTLLSYGQVSAKGHDVALEVKNIIELDFVSSLTNPHFVFNQASDYDNGKTLEQAGTFKVRSNIQWIVDVKTATTFFQSNNGYQGLSASKLSIRKNGETVFKSLSTTPQVLTTGPRGGFDLNNFQIDYFAAPSYILPGEYTIDVVFTLSAP</sequence>
<protein>
    <recommendedName>
        <fullName evidence="3">Lipid/polyisoprenoid-binding YceI-like domain-containing protein</fullName>
    </recommendedName>
</protein>
<name>A0ABV7YZW3_9BACT</name>
<proteinExistence type="predicted"/>
<evidence type="ECO:0008006" key="3">
    <source>
        <dbReference type="Google" id="ProtNLM"/>
    </source>
</evidence>
<keyword evidence="2" id="KW-1185">Reference proteome</keyword>
<evidence type="ECO:0000313" key="2">
    <source>
        <dbReference type="Proteomes" id="UP001595616"/>
    </source>
</evidence>
<reference evidence="2" key="1">
    <citation type="journal article" date="2019" name="Int. J. Syst. Evol. Microbiol.">
        <title>The Global Catalogue of Microorganisms (GCM) 10K type strain sequencing project: providing services to taxonomists for standard genome sequencing and annotation.</title>
        <authorList>
            <consortium name="The Broad Institute Genomics Platform"/>
            <consortium name="The Broad Institute Genome Sequencing Center for Infectious Disease"/>
            <person name="Wu L."/>
            <person name="Ma J."/>
        </authorList>
    </citation>
    <scope>NUCLEOTIDE SEQUENCE [LARGE SCALE GENOMIC DNA]</scope>
    <source>
        <strain evidence="2">CECT 7956</strain>
    </source>
</reference>
<dbReference type="EMBL" id="JBHRYQ010000001">
    <property type="protein sequence ID" value="MFC3812859.1"/>
    <property type="molecule type" value="Genomic_DNA"/>
</dbReference>